<dbReference type="Proteomes" id="UP000234857">
    <property type="component" value="Unassembled WGS sequence"/>
</dbReference>
<name>A0A2N5ZMH7_MUIH1</name>
<sequence length="387" mass="44030">MKKSNILFLILIISMVITSFSADLFPVKQRGKWGFIDKTGNIVIKPVYKDATIFIDGLAMVKHRNNLVGYIDETGKDVIEAKFKGGAFFSEGKAMVMENRRKNAKYIYIDKSGNPICDKKFDDGGEFREGLAPVKIGNIWKYINDKGEFVLDNEGFGYQDAGIFSEGLAPVFAGKGNDMKSYNYYYIDKDGNEKIKLETGKYMAVSKFSEGLAAVMYNRRWGYINKNGEFLIPAKYDFAHDFHGSVAAVIDGNNWMFINKEGKQICDKKWGGSGWAPEFYGNYYKAISSKRQQASSMGHRLFGGAMPMFNQSIIVDIDYYKSVPYFLDDYAPMLLHVNTRKRQALYGFVDKTGKEVFKKKYDMVWPYHNGLAKVRVGKDKFGYIDIS</sequence>
<dbReference type="AlphaFoldDB" id="A0A2N5ZMH7"/>
<proteinExistence type="predicted"/>
<dbReference type="PANTHER" id="PTHR37841:SF1">
    <property type="entry name" value="DUF3298 DOMAIN-CONTAINING PROTEIN"/>
    <property type="match status" value="1"/>
</dbReference>
<dbReference type="PANTHER" id="PTHR37841">
    <property type="entry name" value="GLR2918 PROTEIN"/>
    <property type="match status" value="1"/>
</dbReference>
<evidence type="ECO:0000313" key="1">
    <source>
        <dbReference type="EMBL" id="PLX19887.1"/>
    </source>
</evidence>
<dbReference type="InterPro" id="IPR032774">
    <property type="entry name" value="WG_beta_rep"/>
</dbReference>
<organism evidence="1 2">
    <name type="scientific">Muiribacterium halophilum</name>
    <dbReference type="NCBI Taxonomy" id="2053465"/>
    <lineage>
        <taxon>Bacteria</taxon>
        <taxon>Candidatus Muiribacteriota</taxon>
        <taxon>Candidatus Muiribacteriia</taxon>
        <taxon>Candidatus Muiribacteriales</taxon>
        <taxon>Candidatus Muiribacteriaceae</taxon>
        <taxon>Candidatus Muiribacterium</taxon>
    </lineage>
</organism>
<reference evidence="1 2" key="1">
    <citation type="submission" date="2017-11" db="EMBL/GenBank/DDBJ databases">
        <title>Genome-resolved metagenomics identifies genetic mobility, metabolic interactions, and unexpected diversity in perchlorate-reducing communities.</title>
        <authorList>
            <person name="Barnum T.P."/>
            <person name="Figueroa I.A."/>
            <person name="Carlstrom C.I."/>
            <person name="Lucas L.N."/>
            <person name="Engelbrektson A.L."/>
            <person name="Coates J.D."/>
        </authorList>
    </citation>
    <scope>NUCLEOTIDE SEQUENCE [LARGE SCALE GENOMIC DNA]</scope>
    <source>
        <strain evidence="1">BM706</strain>
    </source>
</reference>
<dbReference type="SUPFAM" id="SSF69360">
    <property type="entry name" value="Cell wall binding repeat"/>
    <property type="match status" value="1"/>
</dbReference>
<dbReference type="EMBL" id="PKTG01000016">
    <property type="protein sequence ID" value="PLX19887.1"/>
    <property type="molecule type" value="Genomic_DNA"/>
</dbReference>
<evidence type="ECO:0008006" key="3">
    <source>
        <dbReference type="Google" id="ProtNLM"/>
    </source>
</evidence>
<gene>
    <name evidence="1" type="ORF">C0601_00740</name>
</gene>
<accession>A0A2N5ZMH7</accession>
<feature type="non-terminal residue" evidence="1">
    <location>
        <position position="387"/>
    </location>
</feature>
<dbReference type="Pfam" id="PF14903">
    <property type="entry name" value="WG_beta_rep"/>
    <property type="match status" value="7"/>
</dbReference>
<evidence type="ECO:0000313" key="2">
    <source>
        <dbReference type="Proteomes" id="UP000234857"/>
    </source>
</evidence>
<comment type="caution">
    <text evidence="1">The sequence shown here is derived from an EMBL/GenBank/DDBJ whole genome shotgun (WGS) entry which is preliminary data.</text>
</comment>
<protein>
    <recommendedName>
        <fullName evidence="3">WG repeat-containing protein</fullName>
    </recommendedName>
</protein>